<proteinExistence type="predicted"/>
<sequence length="299" mass="33863">MHPSPHLLDPSTVVRRLASFDVENACRWLFECHGVWHNALLIAASLSFVLFLGFQAKRCLLKLVDDGRSNLMIAYYGCLWIVSLSNLTWCSLQSWECSPGREVPWNILSLFTTSGMLFLEVSLVAFLLHGNSVNGSRTLGRTFVVSGLIVALDLLLKAVYLFALGIPLFIDDSDNPHPDKWNLWVVHRMVLTGVYAVILVMYHSKWKERLPARPAYHRYIIVMLAMNALVLLSCALVGGTGAAFGMWLYGASIVSYHAFFLPLLYFTFLADFFKEEDLHIENAHYSEMKDADFCDGEWE</sequence>
<organism evidence="1 2">
    <name type="scientific">Melastoma candidum</name>
    <dbReference type="NCBI Taxonomy" id="119954"/>
    <lineage>
        <taxon>Eukaryota</taxon>
        <taxon>Viridiplantae</taxon>
        <taxon>Streptophyta</taxon>
        <taxon>Embryophyta</taxon>
        <taxon>Tracheophyta</taxon>
        <taxon>Spermatophyta</taxon>
        <taxon>Magnoliopsida</taxon>
        <taxon>eudicotyledons</taxon>
        <taxon>Gunneridae</taxon>
        <taxon>Pentapetalae</taxon>
        <taxon>rosids</taxon>
        <taxon>malvids</taxon>
        <taxon>Myrtales</taxon>
        <taxon>Melastomataceae</taxon>
        <taxon>Melastomatoideae</taxon>
        <taxon>Melastomateae</taxon>
        <taxon>Melastoma</taxon>
    </lineage>
</organism>
<dbReference type="EMBL" id="CM042885">
    <property type="protein sequence ID" value="KAI4364590.1"/>
    <property type="molecule type" value="Genomic_DNA"/>
</dbReference>
<name>A0ACB9QDY8_9MYRT</name>
<gene>
    <name evidence="1" type="ORF">MLD38_020662</name>
</gene>
<evidence type="ECO:0000313" key="2">
    <source>
        <dbReference type="Proteomes" id="UP001057402"/>
    </source>
</evidence>
<protein>
    <submittedName>
        <fullName evidence="1">Uncharacterized protein</fullName>
    </submittedName>
</protein>
<comment type="caution">
    <text evidence="1">The sequence shown here is derived from an EMBL/GenBank/DDBJ whole genome shotgun (WGS) entry which is preliminary data.</text>
</comment>
<evidence type="ECO:0000313" key="1">
    <source>
        <dbReference type="EMBL" id="KAI4364590.1"/>
    </source>
</evidence>
<reference evidence="2" key="1">
    <citation type="journal article" date="2023" name="Front. Plant Sci.">
        <title>Chromosomal-level genome assembly of Melastoma candidum provides insights into trichome evolution.</title>
        <authorList>
            <person name="Zhong Y."/>
            <person name="Wu W."/>
            <person name="Sun C."/>
            <person name="Zou P."/>
            <person name="Liu Y."/>
            <person name="Dai S."/>
            <person name="Zhou R."/>
        </authorList>
    </citation>
    <scope>NUCLEOTIDE SEQUENCE [LARGE SCALE GENOMIC DNA]</scope>
</reference>
<keyword evidence="2" id="KW-1185">Reference proteome</keyword>
<dbReference type="Proteomes" id="UP001057402">
    <property type="component" value="Chromosome 6"/>
</dbReference>
<accession>A0ACB9QDY8</accession>